<proteinExistence type="predicted"/>
<gene>
    <name evidence="6" type="ORF">DR999_PMT22304</name>
</gene>
<sequence length="526" mass="57050">MCCLFQVDGVSHNLPVIMVNGQLRAYQHGTNVLVQTDFGLTVSYDLVYQARVTIPGSYHGQTCGLCGNYNGQQDEEFLLPSGRTAPDAAAFGSAWEVQISGASCTDRCAGNSCPVCEEKKKEVFKGRNYCGLLTDPDGPFTACHGTVSPSVYQSNCLYDLCLGNGDAQVLCQSIHSYVTACQEAGAPILPWRSASFCPVSCPVNSHYEVCADLCTTTCTGDIMDCPETCAEGCQCDDGFFFDGQGCVTLRSCGCFEQGRYYKVDGVSHNLPVIVADGRLRAYQHGVNVLVQTDFGLTVSYDLVYHARVTVPGSYHGRMCGLCRNYKGQQDDEFLLPDGRVAPDTTSFGSAWEVQIPEASCTDKCAGNSCPVCEDGREDVFKELNYCGLLTAPDSPFATCHGTVSPTVYFNHCLYDLCLGNGDAQVLCQSIHSYVTACQEAKVTIQPWRNTSFCPLTCPANSHYEICADLCTTTCTGDIMDCPETCAEGCQCDEGFFFDGQGCVTLESCGCFERGRYYKVPPQAVWV</sequence>
<comment type="subcellular location">
    <subcellularLocation>
        <location evidence="1">Membrane</location>
    </subcellularLocation>
</comment>
<reference evidence="6 7" key="1">
    <citation type="submission" date="2019-04" db="EMBL/GenBank/DDBJ databases">
        <title>Draft genome of the big-headed turtle Platysternon megacephalum.</title>
        <authorList>
            <person name="Gong S."/>
        </authorList>
    </citation>
    <scope>NUCLEOTIDE SEQUENCE [LARGE SCALE GENOMIC DNA]</scope>
    <source>
        <strain evidence="6">DO16091913</strain>
        <tissue evidence="6">Muscle</tissue>
    </source>
</reference>
<keyword evidence="3" id="KW-0472">Membrane</keyword>
<feature type="domain" description="VWFD" evidence="5">
    <location>
        <begin position="179"/>
        <end position="361"/>
    </location>
</feature>
<accession>A0A4D9DIE6</accession>
<dbReference type="GO" id="GO:0016757">
    <property type="term" value="F:glycosyltransferase activity"/>
    <property type="evidence" value="ECO:0007669"/>
    <property type="project" value="UniProtKB-KW"/>
</dbReference>
<dbReference type="Pfam" id="PF00094">
    <property type="entry name" value="VWD"/>
    <property type="match status" value="2"/>
</dbReference>
<dbReference type="SUPFAM" id="SSF57567">
    <property type="entry name" value="Serine protease inhibitors"/>
    <property type="match status" value="2"/>
</dbReference>
<dbReference type="PANTHER" id="PTHR46160">
    <property type="entry name" value="ALPHA-TECTORIN-RELATED"/>
    <property type="match status" value="1"/>
</dbReference>
<evidence type="ECO:0000256" key="4">
    <source>
        <dbReference type="ARBA" id="ARBA00023157"/>
    </source>
</evidence>
<dbReference type="Pfam" id="PF08742">
    <property type="entry name" value="C8"/>
    <property type="match status" value="2"/>
</dbReference>
<dbReference type="InterPro" id="IPR052749">
    <property type="entry name" value="Alpha-tectorin"/>
</dbReference>
<organism evidence="6 7">
    <name type="scientific">Platysternon megacephalum</name>
    <name type="common">big-headed turtle</name>
    <dbReference type="NCBI Taxonomy" id="55544"/>
    <lineage>
        <taxon>Eukaryota</taxon>
        <taxon>Metazoa</taxon>
        <taxon>Chordata</taxon>
        <taxon>Craniata</taxon>
        <taxon>Vertebrata</taxon>
        <taxon>Euteleostomi</taxon>
        <taxon>Archelosauria</taxon>
        <taxon>Testudinata</taxon>
        <taxon>Testudines</taxon>
        <taxon>Cryptodira</taxon>
        <taxon>Durocryptodira</taxon>
        <taxon>Testudinoidea</taxon>
        <taxon>Platysternidae</taxon>
        <taxon>Platysternon</taxon>
    </lineage>
</organism>
<dbReference type="AlphaFoldDB" id="A0A4D9DIE6"/>
<name>A0A4D9DIE6_9SAUR</name>
<evidence type="ECO:0000259" key="5">
    <source>
        <dbReference type="PROSITE" id="PS51233"/>
    </source>
</evidence>
<dbReference type="OrthoDB" id="3438930at2759"/>
<evidence type="ECO:0000256" key="2">
    <source>
        <dbReference type="ARBA" id="ARBA00022729"/>
    </source>
</evidence>
<dbReference type="InterPro" id="IPR001846">
    <property type="entry name" value="VWF_type-D"/>
</dbReference>
<dbReference type="InterPro" id="IPR014853">
    <property type="entry name" value="VWF/SSPO/ZAN-like_Cys-rich_dom"/>
</dbReference>
<dbReference type="InterPro" id="IPR036084">
    <property type="entry name" value="Ser_inhib-like_sf"/>
</dbReference>
<dbReference type="SMART" id="SM00832">
    <property type="entry name" value="C8"/>
    <property type="match status" value="2"/>
</dbReference>
<dbReference type="PANTHER" id="PTHR46160:SF7">
    <property type="entry name" value="VWFD DOMAIN-CONTAINING PROTEIN"/>
    <property type="match status" value="1"/>
</dbReference>
<dbReference type="Pfam" id="PF01826">
    <property type="entry name" value="TIL"/>
    <property type="match status" value="2"/>
</dbReference>
<evidence type="ECO:0000256" key="1">
    <source>
        <dbReference type="ARBA" id="ARBA00004370"/>
    </source>
</evidence>
<dbReference type="PROSITE" id="PS51233">
    <property type="entry name" value="VWFD"/>
    <property type="match status" value="2"/>
</dbReference>
<keyword evidence="6" id="KW-0328">Glycosyltransferase</keyword>
<dbReference type="CDD" id="cd19941">
    <property type="entry name" value="TIL"/>
    <property type="match status" value="2"/>
</dbReference>
<dbReference type="GO" id="GO:0016020">
    <property type="term" value="C:membrane"/>
    <property type="evidence" value="ECO:0007669"/>
    <property type="project" value="UniProtKB-SubCell"/>
</dbReference>
<dbReference type="Gene3D" id="2.10.25.10">
    <property type="entry name" value="Laminin"/>
    <property type="match status" value="2"/>
</dbReference>
<keyword evidence="4" id="KW-1015">Disulfide bond</keyword>
<evidence type="ECO:0000256" key="3">
    <source>
        <dbReference type="ARBA" id="ARBA00023136"/>
    </source>
</evidence>
<dbReference type="InterPro" id="IPR002919">
    <property type="entry name" value="TIL_dom"/>
</dbReference>
<reference evidence="6 7" key="2">
    <citation type="submission" date="2019-04" db="EMBL/GenBank/DDBJ databases">
        <title>The genome sequence of big-headed turtle.</title>
        <authorList>
            <person name="Gong S."/>
        </authorList>
    </citation>
    <scope>NUCLEOTIDE SEQUENCE [LARGE SCALE GENOMIC DNA]</scope>
    <source>
        <strain evidence="6">DO16091913</strain>
        <tissue evidence="6">Muscle</tissue>
    </source>
</reference>
<evidence type="ECO:0000313" key="7">
    <source>
        <dbReference type="Proteomes" id="UP000297703"/>
    </source>
</evidence>
<protein>
    <submittedName>
        <fullName evidence="6">Putative Dolichyl-phosphate beta-D-mannosyltransferase</fullName>
    </submittedName>
</protein>
<dbReference type="Proteomes" id="UP000297703">
    <property type="component" value="Unassembled WGS sequence"/>
</dbReference>
<dbReference type="STRING" id="55544.A0A4D9DIE6"/>
<keyword evidence="7" id="KW-1185">Reference proteome</keyword>
<feature type="domain" description="VWFD" evidence="5">
    <location>
        <begin position="1"/>
        <end position="105"/>
    </location>
</feature>
<keyword evidence="2" id="KW-0732">Signal</keyword>
<keyword evidence="6" id="KW-0808">Transferase</keyword>
<evidence type="ECO:0000313" key="6">
    <source>
        <dbReference type="EMBL" id="TFJ95957.1"/>
    </source>
</evidence>
<dbReference type="FunFam" id="2.10.25.10:FF:000055">
    <property type="entry name" value="alpha-tectorin isoform X1"/>
    <property type="match status" value="2"/>
</dbReference>
<comment type="caution">
    <text evidence="6">The sequence shown here is derived from an EMBL/GenBank/DDBJ whole genome shotgun (WGS) entry which is preliminary data.</text>
</comment>
<dbReference type="EMBL" id="QXTE01000931">
    <property type="protein sequence ID" value="TFJ95957.1"/>
    <property type="molecule type" value="Genomic_DNA"/>
</dbReference>